<dbReference type="InterPro" id="IPR029058">
    <property type="entry name" value="AB_hydrolase_fold"/>
</dbReference>
<evidence type="ECO:0000313" key="1">
    <source>
        <dbReference type="EMBL" id="EED23818.1"/>
    </source>
</evidence>
<sequence>MTASVRVKSQIATQRMKELHTQCTVMVVHDLHQLISQLIAEKMGISDNNVTLVLVASSIGCALARLYAQKDPGTAAGLLFLDSVLANSDCVSIFPDPDTEGFDPAVLPAGITHEMLCQSREATHDAPSILSDGPIMQGPENEHGPYVRITQLERSMGPLLAPTSGHFLQRIILRLWPQELNEILSQVL</sequence>
<dbReference type="AlphaFoldDB" id="B8LTY8"/>
<name>B8LTY8_TALSN</name>
<protein>
    <submittedName>
        <fullName evidence="1">Uncharacterized protein</fullName>
    </submittedName>
</protein>
<evidence type="ECO:0000313" key="2">
    <source>
        <dbReference type="Proteomes" id="UP000001745"/>
    </source>
</evidence>
<dbReference type="HOGENOM" id="CLU_1441952_0_0_1"/>
<dbReference type="PhylomeDB" id="B8LTY8"/>
<dbReference type="EMBL" id="EQ962652">
    <property type="protein sequence ID" value="EED23818.1"/>
    <property type="molecule type" value="Genomic_DNA"/>
</dbReference>
<reference evidence="2" key="1">
    <citation type="journal article" date="2015" name="Genome Announc.">
        <title>Genome sequence of the AIDS-associated pathogen Penicillium marneffei (ATCC18224) and its near taxonomic relative Talaromyces stipitatus (ATCC10500).</title>
        <authorList>
            <person name="Nierman W.C."/>
            <person name="Fedorova-Abrams N.D."/>
            <person name="Andrianopoulos A."/>
        </authorList>
    </citation>
    <scope>NUCLEOTIDE SEQUENCE [LARGE SCALE GENOMIC DNA]</scope>
    <source>
        <strain evidence="2">ATCC 10500 / CBS 375.48 / QM 6759 / NRRL 1006</strain>
    </source>
</reference>
<keyword evidence="2" id="KW-1185">Reference proteome</keyword>
<dbReference type="Gene3D" id="3.40.50.1820">
    <property type="entry name" value="alpha/beta hydrolase"/>
    <property type="match status" value="1"/>
</dbReference>
<proteinExistence type="predicted"/>
<dbReference type="VEuPathDB" id="FungiDB:TSTA_072100"/>
<dbReference type="InParanoid" id="B8LTY8"/>
<accession>B8LTY8</accession>
<dbReference type="SUPFAM" id="SSF53474">
    <property type="entry name" value="alpha/beta-Hydrolases"/>
    <property type="match status" value="1"/>
</dbReference>
<gene>
    <name evidence="1" type="ORF">TSTA_072100</name>
</gene>
<dbReference type="OrthoDB" id="3466836at2759"/>
<dbReference type="Proteomes" id="UP000001745">
    <property type="component" value="Unassembled WGS sequence"/>
</dbReference>
<dbReference type="eggNOG" id="ENOG502RYF5">
    <property type="taxonomic scope" value="Eukaryota"/>
</dbReference>
<organism evidence="1 2">
    <name type="scientific">Talaromyces stipitatus (strain ATCC 10500 / CBS 375.48 / QM 6759 / NRRL 1006)</name>
    <name type="common">Penicillium stipitatum</name>
    <dbReference type="NCBI Taxonomy" id="441959"/>
    <lineage>
        <taxon>Eukaryota</taxon>
        <taxon>Fungi</taxon>
        <taxon>Dikarya</taxon>
        <taxon>Ascomycota</taxon>
        <taxon>Pezizomycotina</taxon>
        <taxon>Eurotiomycetes</taxon>
        <taxon>Eurotiomycetidae</taxon>
        <taxon>Eurotiales</taxon>
        <taxon>Trichocomaceae</taxon>
        <taxon>Talaromyces</taxon>
        <taxon>Talaromyces sect. Talaromyces</taxon>
    </lineage>
</organism>
<dbReference type="RefSeq" id="XP_002341205.1">
    <property type="nucleotide sequence ID" value="XM_002341164.1"/>
</dbReference>
<dbReference type="GeneID" id="8104393"/>